<dbReference type="EnsemblMetazoa" id="BGLB000753-RB">
    <property type="protein sequence ID" value="BGLB000753-PB"/>
    <property type="gene ID" value="BGLB000753"/>
</dbReference>
<proteinExistence type="predicted"/>
<feature type="signal peptide" evidence="1">
    <location>
        <begin position="1"/>
        <end position="20"/>
    </location>
</feature>
<dbReference type="KEGG" id="bgt:106054171"/>
<dbReference type="Proteomes" id="UP000076420">
    <property type="component" value="Unassembled WGS sequence"/>
</dbReference>
<dbReference type="AlphaFoldDB" id="A0A2C9JCT5"/>
<dbReference type="RefSeq" id="XP_013065384.2">
    <property type="nucleotide sequence ID" value="XM_013209930.2"/>
</dbReference>
<evidence type="ECO:0008006" key="4">
    <source>
        <dbReference type="Google" id="ProtNLM"/>
    </source>
</evidence>
<name>A0A2C9JCT5_BIOGL</name>
<evidence type="ECO:0000313" key="3">
    <source>
        <dbReference type="Proteomes" id="UP000076420"/>
    </source>
</evidence>
<organism evidence="2 3">
    <name type="scientific">Biomphalaria glabrata</name>
    <name type="common">Bloodfluke planorb</name>
    <name type="synonym">Freshwater snail</name>
    <dbReference type="NCBI Taxonomy" id="6526"/>
    <lineage>
        <taxon>Eukaryota</taxon>
        <taxon>Metazoa</taxon>
        <taxon>Spiralia</taxon>
        <taxon>Lophotrochozoa</taxon>
        <taxon>Mollusca</taxon>
        <taxon>Gastropoda</taxon>
        <taxon>Heterobranchia</taxon>
        <taxon>Euthyneura</taxon>
        <taxon>Panpulmonata</taxon>
        <taxon>Hygrophila</taxon>
        <taxon>Lymnaeoidea</taxon>
        <taxon>Planorbidae</taxon>
        <taxon>Biomphalaria</taxon>
    </lineage>
</organism>
<evidence type="ECO:0000313" key="2">
    <source>
        <dbReference type="EnsemblMetazoa" id="BGLB000753-PB"/>
    </source>
</evidence>
<keyword evidence="1" id="KW-0732">Signal</keyword>
<dbReference type="OrthoDB" id="6154238at2759"/>
<dbReference type="VEuPathDB" id="VectorBase:BGLB000753"/>
<gene>
    <name evidence="2" type="primary">106054171</name>
</gene>
<dbReference type="VEuPathDB" id="VectorBase:BGLAX_042783"/>
<reference evidence="2" key="1">
    <citation type="submission" date="2020-05" db="UniProtKB">
        <authorList>
            <consortium name="EnsemblMetazoa"/>
        </authorList>
    </citation>
    <scope>IDENTIFICATION</scope>
    <source>
        <strain evidence="2">BB02</strain>
    </source>
</reference>
<sequence length="310" mass="33448">MSFNRSLFLTALAFFVSSQGVQFGQRVKKCQISDAAIFEASGLATSKTFANVAYTLNDRAGKNDIFAVDVNTCQTLAVYTINSATNWDWEDLAYGPCLDDCQNGTVCSDVSAPRRYCLYIADIGDRGGNVPVNNIYVIREPATVQNSSVDLAGVLKFNWTAPDAETLLISPDARLFVVSKVSGGQATVAQVPLAAWNPTSRVDLDLSQSGTLKISTPSRDPLGGTLSPDGKFLLIVAEYNIYFYSIVNGDVIKTLNDQVPTEVNTYVRTPSTQSIAWAQDQKSFFILPEGADPSLYAYPIDTASSGIVVG</sequence>
<protein>
    <recommendedName>
        <fullName evidence="4">Dipeptidylpeptidase IV N-terminal domain-containing protein</fullName>
    </recommendedName>
</protein>
<accession>A0A2C9JCT5</accession>
<dbReference type="SUPFAM" id="SSF82171">
    <property type="entry name" value="DPP6 N-terminal domain-like"/>
    <property type="match status" value="1"/>
</dbReference>
<feature type="chain" id="PRO_5013061820" description="Dipeptidylpeptidase IV N-terminal domain-containing protein" evidence="1">
    <location>
        <begin position="21"/>
        <end position="310"/>
    </location>
</feature>
<evidence type="ECO:0000256" key="1">
    <source>
        <dbReference type="SAM" id="SignalP"/>
    </source>
</evidence>